<protein>
    <submittedName>
        <fullName evidence="1">Uncharacterized protein</fullName>
    </submittedName>
</protein>
<dbReference type="RefSeq" id="WP_132286185.1">
    <property type="nucleotide sequence ID" value="NZ_SKBM01000005.1"/>
</dbReference>
<name>A0A4R4DS54_9PROT</name>
<accession>A0A4R4DS54</accession>
<gene>
    <name evidence="1" type="ORF">EXY23_07075</name>
</gene>
<organism evidence="1 2">
    <name type="scientific">Roseicella aquatilis</name>
    <dbReference type="NCBI Taxonomy" id="2527868"/>
    <lineage>
        <taxon>Bacteria</taxon>
        <taxon>Pseudomonadati</taxon>
        <taxon>Pseudomonadota</taxon>
        <taxon>Alphaproteobacteria</taxon>
        <taxon>Acetobacterales</taxon>
        <taxon>Roseomonadaceae</taxon>
        <taxon>Roseicella</taxon>
    </lineage>
</organism>
<dbReference type="Proteomes" id="UP000295023">
    <property type="component" value="Unassembled WGS sequence"/>
</dbReference>
<evidence type="ECO:0000313" key="2">
    <source>
        <dbReference type="Proteomes" id="UP000295023"/>
    </source>
</evidence>
<dbReference type="EMBL" id="SKBM01000005">
    <property type="protein sequence ID" value="TCZ64402.1"/>
    <property type="molecule type" value="Genomic_DNA"/>
</dbReference>
<comment type="caution">
    <text evidence="1">The sequence shown here is derived from an EMBL/GenBank/DDBJ whole genome shotgun (WGS) entry which is preliminary data.</text>
</comment>
<dbReference type="OrthoDB" id="7262897at2"/>
<proteinExistence type="predicted"/>
<keyword evidence="2" id="KW-1185">Reference proteome</keyword>
<dbReference type="AlphaFoldDB" id="A0A4R4DS54"/>
<evidence type="ECO:0000313" key="1">
    <source>
        <dbReference type="EMBL" id="TCZ64402.1"/>
    </source>
</evidence>
<sequence>MSQALRELRELGQAAAAADDAALARVVAVLDRVPERGEADRVLDPVRPRLRTLRVPRPLGLPRLLFLPLDGVILPPARWTRGAAAVPRSALMVLAGAVQAALGAEGAAIAAACPRHTIQDDAAIAALGGRLWEPAARLLPEAPPPGWPGIGLNAGDYAGIAALCRPVWRAGPAIWAALSAAAEGPPEALARPALTAAAAGGAGPLTATLATLLLRATAPGLLAQLAAGLEPAARPVALAALDSILAAPPPPFAALDVRAAAEAARLTARRLEDLENCSLLTGEWQRRIQACRRVADEACRAAFLAATEQELVAPAQRLAAAPAVGDTEVAAMEEGARRLRVLEGAGRRLGNTQAYDRALRDLTASLRALGAQATNPEGLRPMDLARSLEILAGPEAAATLLPPGLLGGTEPAARR</sequence>
<reference evidence="1 2" key="1">
    <citation type="submission" date="2019-03" db="EMBL/GenBank/DDBJ databases">
        <title>Paracraurococcus aquatilis NE82 genome sequence.</title>
        <authorList>
            <person name="Zhao Y."/>
            <person name="Du Z."/>
        </authorList>
    </citation>
    <scope>NUCLEOTIDE SEQUENCE [LARGE SCALE GENOMIC DNA]</scope>
    <source>
        <strain evidence="1 2">NE82</strain>
    </source>
</reference>